<dbReference type="PANTHER" id="PTHR35936">
    <property type="entry name" value="MEMBRANE-BOUND LYTIC MUREIN TRANSGLYCOSYLASE F"/>
    <property type="match status" value="1"/>
</dbReference>
<dbReference type="SUPFAM" id="SSF53850">
    <property type="entry name" value="Periplasmic binding protein-like II"/>
    <property type="match status" value="1"/>
</dbReference>
<dbReference type="RefSeq" id="WP_211366005.1">
    <property type="nucleotide sequence ID" value="NZ_VFPA01000001.1"/>
</dbReference>
<protein>
    <submittedName>
        <fullName evidence="4">Amino acid ABC transporter substrate-binding protein (PAAT family)</fullName>
    </submittedName>
</protein>
<gene>
    <name evidence="4" type="ORF">FB558_0450</name>
</gene>
<organism evidence="4 5">
    <name type="scientific">Pseudonocardia kunmingensis</name>
    <dbReference type="NCBI Taxonomy" id="630975"/>
    <lineage>
        <taxon>Bacteria</taxon>
        <taxon>Bacillati</taxon>
        <taxon>Actinomycetota</taxon>
        <taxon>Actinomycetes</taxon>
        <taxon>Pseudonocardiales</taxon>
        <taxon>Pseudonocardiaceae</taxon>
        <taxon>Pseudonocardia</taxon>
    </lineage>
</organism>
<evidence type="ECO:0000256" key="2">
    <source>
        <dbReference type="SAM" id="MobiDB-lite"/>
    </source>
</evidence>
<dbReference type="Proteomes" id="UP000315677">
    <property type="component" value="Unassembled WGS sequence"/>
</dbReference>
<accession>A0A543DWI1</accession>
<evidence type="ECO:0000259" key="3">
    <source>
        <dbReference type="SMART" id="SM00062"/>
    </source>
</evidence>
<sequence length="289" mass="30581">MHRRPGPADPGRRGVARGGPGRRATAQPGPARRLPEQIRQAGTIVAVNTGSFPPYTIVGAEGTPMQGATAELSDAVGQILGVEIRHETIDGLASVLSGMQAGRYDLDMGPVGDFPERQEQATFVDWVQEYVVFAVQKGNPKGIDGLETTCGTRIAVQAAGSAERVIKEQAEKCAAEGQPAIDVQSYKDQPSSILAVQSHRADAFFSSQAPLTYFVQQSGGELELAGQGKANGFDDLFQGAVVPKDSPLADVLLEAIQRLHDNGTYEAIMTKWGLEGNMLDSPGVNLGKA</sequence>
<proteinExistence type="predicted"/>
<dbReference type="CDD" id="cd01004">
    <property type="entry name" value="PBP2_MidA_like"/>
    <property type="match status" value="1"/>
</dbReference>
<feature type="domain" description="Solute-binding protein family 3/N-terminal" evidence="3">
    <location>
        <begin position="44"/>
        <end position="276"/>
    </location>
</feature>
<dbReference type="SMART" id="SM00062">
    <property type="entry name" value="PBPb"/>
    <property type="match status" value="1"/>
</dbReference>
<dbReference type="InterPro" id="IPR001638">
    <property type="entry name" value="Solute-binding_3/MltF_N"/>
</dbReference>
<keyword evidence="5" id="KW-1185">Reference proteome</keyword>
<dbReference type="EMBL" id="VFPA01000001">
    <property type="protein sequence ID" value="TQM13697.1"/>
    <property type="molecule type" value="Genomic_DNA"/>
</dbReference>
<evidence type="ECO:0000313" key="4">
    <source>
        <dbReference type="EMBL" id="TQM13697.1"/>
    </source>
</evidence>
<comment type="caution">
    <text evidence="4">The sequence shown here is derived from an EMBL/GenBank/DDBJ whole genome shotgun (WGS) entry which is preliminary data.</text>
</comment>
<dbReference type="Gene3D" id="3.40.190.10">
    <property type="entry name" value="Periplasmic binding protein-like II"/>
    <property type="match status" value="2"/>
</dbReference>
<feature type="compositionally biased region" description="Low complexity" evidence="2">
    <location>
        <begin position="22"/>
        <end position="32"/>
    </location>
</feature>
<keyword evidence="1" id="KW-0732">Signal</keyword>
<dbReference type="Pfam" id="PF00497">
    <property type="entry name" value="SBP_bac_3"/>
    <property type="match status" value="1"/>
</dbReference>
<evidence type="ECO:0000313" key="5">
    <source>
        <dbReference type="Proteomes" id="UP000315677"/>
    </source>
</evidence>
<name>A0A543DWI1_9PSEU</name>
<feature type="region of interest" description="Disordered" evidence="2">
    <location>
        <begin position="1"/>
        <end position="36"/>
    </location>
</feature>
<dbReference type="PANTHER" id="PTHR35936:SF19">
    <property type="entry name" value="AMINO-ACID-BINDING PROTEIN YXEM-RELATED"/>
    <property type="match status" value="1"/>
</dbReference>
<evidence type="ECO:0000256" key="1">
    <source>
        <dbReference type="ARBA" id="ARBA00022729"/>
    </source>
</evidence>
<reference evidence="4 5" key="1">
    <citation type="submission" date="2019-06" db="EMBL/GenBank/DDBJ databases">
        <title>Sequencing the genomes of 1000 actinobacteria strains.</title>
        <authorList>
            <person name="Klenk H.-P."/>
        </authorList>
    </citation>
    <scope>NUCLEOTIDE SEQUENCE [LARGE SCALE GENOMIC DNA]</scope>
    <source>
        <strain evidence="4 5">DSM 45301</strain>
    </source>
</reference>
<dbReference type="AlphaFoldDB" id="A0A543DWI1"/>